<feature type="compositionally biased region" description="Polar residues" evidence="1">
    <location>
        <begin position="82"/>
        <end position="100"/>
    </location>
</feature>
<keyword evidence="3" id="KW-1185">Reference proteome</keyword>
<organism evidence="2 3">
    <name type="scientific">Ixodes scapularis</name>
    <name type="common">Black-legged tick</name>
    <name type="synonym">Deer tick</name>
    <dbReference type="NCBI Taxonomy" id="6945"/>
    <lineage>
        <taxon>Eukaryota</taxon>
        <taxon>Metazoa</taxon>
        <taxon>Ecdysozoa</taxon>
        <taxon>Arthropoda</taxon>
        <taxon>Chelicerata</taxon>
        <taxon>Arachnida</taxon>
        <taxon>Acari</taxon>
        <taxon>Parasitiformes</taxon>
        <taxon>Ixodida</taxon>
        <taxon>Ixodoidea</taxon>
        <taxon>Ixodidae</taxon>
        <taxon>Ixodinae</taxon>
        <taxon>Ixodes</taxon>
    </lineage>
</organism>
<dbReference type="VEuPathDB" id="VectorBase:ISCI015005"/>
<evidence type="ECO:0000313" key="2">
    <source>
        <dbReference type="EnsemblMetazoa" id="ISCW015005-PA"/>
    </source>
</evidence>
<reference evidence="2" key="2">
    <citation type="submission" date="2020-05" db="UniProtKB">
        <authorList>
            <consortium name="EnsemblMetazoa"/>
        </authorList>
    </citation>
    <scope>IDENTIFICATION</scope>
    <source>
        <strain evidence="2">wikel</strain>
    </source>
</reference>
<accession>A0A1S4LJJ6</accession>
<feature type="compositionally biased region" description="Low complexity" evidence="1">
    <location>
        <begin position="17"/>
        <end position="26"/>
    </location>
</feature>
<proteinExistence type="predicted"/>
<feature type="compositionally biased region" description="Basic and acidic residues" evidence="1">
    <location>
        <begin position="31"/>
        <end position="47"/>
    </location>
</feature>
<sequence>KRCRKRLQSPFLVKQRLWQKQRQQQQTLYNRSDEERDPLLASRDGEKTAAAQRPSRSKSRNTSDGRKASKSRFPLQHRPQAKQGSKTSNNNKMSWVSVVS</sequence>
<reference evidence="3" key="1">
    <citation type="submission" date="2008-03" db="EMBL/GenBank/DDBJ databases">
        <title>Annotation of Ixodes scapularis.</title>
        <authorList>
            <consortium name="Ixodes scapularis Genome Project Consortium"/>
            <person name="Caler E."/>
            <person name="Hannick L.I."/>
            <person name="Bidwell S."/>
            <person name="Joardar V."/>
            <person name="Thiagarajan M."/>
            <person name="Amedeo P."/>
            <person name="Galinsky K.J."/>
            <person name="Schobel S."/>
            <person name="Inman J."/>
            <person name="Hostetler J."/>
            <person name="Miller J."/>
            <person name="Hammond M."/>
            <person name="Megy K."/>
            <person name="Lawson D."/>
            <person name="Kodira C."/>
            <person name="Sutton G."/>
            <person name="Meyer J."/>
            <person name="Hill C.A."/>
            <person name="Birren B."/>
            <person name="Nene V."/>
            <person name="Collins F."/>
            <person name="Alarcon-Chaidez F."/>
            <person name="Wikel S."/>
            <person name="Strausberg R."/>
        </authorList>
    </citation>
    <scope>NUCLEOTIDE SEQUENCE [LARGE SCALE GENOMIC DNA]</scope>
    <source>
        <strain evidence="3">Wikel</strain>
    </source>
</reference>
<feature type="region of interest" description="Disordered" evidence="1">
    <location>
        <begin position="17"/>
        <end position="100"/>
    </location>
</feature>
<dbReference type="InParanoid" id="A0A1S4LJJ6"/>
<dbReference type="EnsemblMetazoa" id="ISCW015005-RA">
    <property type="protein sequence ID" value="ISCW015005-PA"/>
    <property type="gene ID" value="ISCW015005"/>
</dbReference>
<evidence type="ECO:0000313" key="3">
    <source>
        <dbReference type="Proteomes" id="UP000001555"/>
    </source>
</evidence>
<name>A0A1S4LJJ6_IXOSC</name>
<evidence type="ECO:0000256" key="1">
    <source>
        <dbReference type="SAM" id="MobiDB-lite"/>
    </source>
</evidence>
<dbReference type="EMBL" id="ABJB011020022">
    <property type="status" value="NOT_ANNOTATED_CDS"/>
    <property type="molecule type" value="Genomic_DNA"/>
</dbReference>
<dbReference type="AlphaFoldDB" id="A0A1S4LJJ6"/>
<protein>
    <submittedName>
        <fullName evidence="2">Uncharacterized protein</fullName>
    </submittedName>
</protein>
<dbReference type="VEuPathDB" id="VectorBase:ISCW015005"/>
<dbReference type="Proteomes" id="UP000001555">
    <property type="component" value="Unassembled WGS sequence"/>
</dbReference>